<evidence type="ECO:0000256" key="8">
    <source>
        <dbReference type="ARBA" id="ARBA00012833"/>
    </source>
</evidence>
<evidence type="ECO:0000256" key="25">
    <source>
        <dbReference type="SAM" id="Phobius"/>
    </source>
</evidence>
<dbReference type="EC" id="2.5.1.10" evidence="7"/>
<dbReference type="PANTHER" id="PTHR12001">
    <property type="entry name" value="GERANYLGERANYL PYROPHOSPHATE SYNTHASE"/>
    <property type="match status" value="1"/>
</dbReference>
<dbReference type="GO" id="GO:0046165">
    <property type="term" value="P:alcohol biosynthetic process"/>
    <property type="evidence" value="ECO:0007669"/>
    <property type="project" value="UniProtKB-ARBA"/>
</dbReference>
<comment type="pathway">
    <text evidence="3">Secondary metabolite biosynthesis.</text>
</comment>
<comment type="cofactor">
    <cofactor evidence="1">
        <name>Mg(2+)</name>
        <dbReference type="ChEBI" id="CHEBI:18420"/>
    </cofactor>
</comment>
<keyword evidence="12" id="KW-0460">Magnesium</keyword>
<keyword evidence="11" id="KW-0479">Metal-binding</keyword>
<gene>
    <name evidence="26" type="ORF">MHUMG1_10243</name>
</gene>
<evidence type="ECO:0000256" key="17">
    <source>
        <dbReference type="ARBA" id="ARBA00032424"/>
    </source>
</evidence>
<evidence type="ECO:0000256" key="1">
    <source>
        <dbReference type="ARBA" id="ARBA00001946"/>
    </source>
</evidence>
<dbReference type="PROSITE" id="PS00444">
    <property type="entry name" value="POLYPRENYL_SYNTHASE_2"/>
    <property type="match status" value="1"/>
</dbReference>
<evidence type="ECO:0000256" key="15">
    <source>
        <dbReference type="ARBA" id="ARBA00032052"/>
    </source>
</evidence>
<evidence type="ECO:0000256" key="13">
    <source>
        <dbReference type="ARBA" id="ARBA00022989"/>
    </source>
</evidence>
<dbReference type="GO" id="GO:0004311">
    <property type="term" value="F:geranylgeranyl diphosphate synthase activity"/>
    <property type="evidence" value="ECO:0007669"/>
    <property type="project" value="UniProtKB-EC"/>
</dbReference>
<evidence type="ECO:0000313" key="27">
    <source>
        <dbReference type="Proteomes" id="UP000764110"/>
    </source>
</evidence>
<keyword evidence="24" id="KW-0175">Coiled coil</keyword>
<protein>
    <recommendedName>
        <fullName evidence="19">(2E,6E)-farnesyl diphosphate synthase</fullName>
        <ecNumber evidence="8">2.5.1.1</ecNumber>
        <ecNumber evidence="7">2.5.1.10</ecNumber>
        <ecNumber evidence="6">2.5.1.29</ecNumber>
    </recommendedName>
    <alternativeName>
        <fullName evidence="18">Dimethylallyltranstransferase</fullName>
    </alternativeName>
    <alternativeName>
        <fullName evidence="17">Farnesyl diphosphate synthase</fullName>
    </alternativeName>
    <alternativeName>
        <fullName evidence="15">Farnesyltranstransferase</fullName>
    </alternativeName>
    <alternativeName>
        <fullName evidence="20">Geranylgeranyl diphosphate synthase</fullName>
    </alternativeName>
    <alternativeName>
        <fullName evidence="16">Geranyltranstransferase</fullName>
    </alternativeName>
</protein>
<evidence type="ECO:0000256" key="6">
    <source>
        <dbReference type="ARBA" id="ARBA00012382"/>
    </source>
</evidence>
<dbReference type="EMBL" id="JACEFI010000039">
    <property type="protein sequence ID" value="KAH0592032.1"/>
    <property type="molecule type" value="Genomic_DNA"/>
</dbReference>
<evidence type="ECO:0000256" key="9">
    <source>
        <dbReference type="ARBA" id="ARBA00022679"/>
    </source>
</evidence>
<dbReference type="InterPro" id="IPR033749">
    <property type="entry name" value="Polyprenyl_synt_CS"/>
</dbReference>
<comment type="catalytic activity">
    <reaction evidence="23">
        <text>isopentenyl diphosphate + (2E)-geranyl diphosphate = (2E,6E)-farnesyl diphosphate + diphosphate</text>
        <dbReference type="Rhea" id="RHEA:19361"/>
        <dbReference type="ChEBI" id="CHEBI:33019"/>
        <dbReference type="ChEBI" id="CHEBI:58057"/>
        <dbReference type="ChEBI" id="CHEBI:128769"/>
        <dbReference type="ChEBI" id="CHEBI:175763"/>
        <dbReference type="EC" id="2.5.1.10"/>
    </reaction>
</comment>
<evidence type="ECO:0000256" key="2">
    <source>
        <dbReference type="ARBA" id="ARBA00004141"/>
    </source>
</evidence>
<keyword evidence="13 25" id="KW-1133">Transmembrane helix</keyword>
<evidence type="ECO:0000313" key="26">
    <source>
        <dbReference type="EMBL" id="KAH0592032.1"/>
    </source>
</evidence>
<dbReference type="Proteomes" id="UP000764110">
    <property type="component" value="Unassembled WGS sequence"/>
</dbReference>
<dbReference type="GO" id="GO:0008299">
    <property type="term" value="P:isoprenoid biosynthetic process"/>
    <property type="evidence" value="ECO:0007669"/>
    <property type="project" value="InterPro"/>
</dbReference>
<feature type="transmembrane region" description="Helical" evidence="25">
    <location>
        <begin position="16"/>
        <end position="40"/>
    </location>
</feature>
<evidence type="ECO:0000256" key="3">
    <source>
        <dbReference type="ARBA" id="ARBA00005179"/>
    </source>
</evidence>
<dbReference type="Gene3D" id="1.10.600.10">
    <property type="entry name" value="Farnesyl Diphosphate Synthase"/>
    <property type="match status" value="1"/>
</dbReference>
<feature type="transmembrane region" description="Helical" evidence="25">
    <location>
        <begin position="172"/>
        <end position="191"/>
    </location>
</feature>
<evidence type="ECO:0000256" key="18">
    <source>
        <dbReference type="ARBA" id="ARBA00032448"/>
    </source>
</evidence>
<feature type="transmembrane region" description="Helical" evidence="25">
    <location>
        <begin position="138"/>
        <end position="160"/>
    </location>
</feature>
<dbReference type="CDD" id="cd00685">
    <property type="entry name" value="Trans_IPPS_HT"/>
    <property type="match status" value="1"/>
</dbReference>
<comment type="caution">
    <text evidence="26">The sequence shown here is derived from an EMBL/GenBank/DDBJ whole genome shotgun (WGS) entry which is preliminary data.</text>
</comment>
<dbReference type="Pfam" id="PF00348">
    <property type="entry name" value="polyprenyl_synt"/>
    <property type="match status" value="1"/>
</dbReference>
<evidence type="ECO:0000256" key="24">
    <source>
        <dbReference type="SAM" id="Coils"/>
    </source>
</evidence>
<dbReference type="InterPro" id="IPR008949">
    <property type="entry name" value="Isoprenoid_synthase_dom_sf"/>
</dbReference>
<dbReference type="InterPro" id="IPR000092">
    <property type="entry name" value="Polyprenyl_synt"/>
</dbReference>
<comment type="catalytic activity">
    <reaction evidence="22">
        <text>isopentenyl diphosphate + dimethylallyl diphosphate = (2E)-geranyl diphosphate + diphosphate</text>
        <dbReference type="Rhea" id="RHEA:22408"/>
        <dbReference type="ChEBI" id="CHEBI:33019"/>
        <dbReference type="ChEBI" id="CHEBI:57623"/>
        <dbReference type="ChEBI" id="CHEBI:58057"/>
        <dbReference type="ChEBI" id="CHEBI:128769"/>
        <dbReference type="EC" id="2.5.1.1"/>
    </reaction>
</comment>
<keyword evidence="9" id="KW-0808">Transferase</keyword>
<evidence type="ECO:0000256" key="14">
    <source>
        <dbReference type="ARBA" id="ARBA00023136"/>
    </source>
</evidence>
<dbReference type="SFLD" id="SFLDS00005">
    <property type="entry name" value="Isoprenoid_Synthase_Type_I"/>
    <property type="match status" value="1"/>
</dbReference>
<dbReference type="EC" id="2.5.1.29" evidence="6"/>
<dbReference type="GO" id="GO:0016829">
    <property type="term" value="F:lyase activity"/>
    <property type="evidence" value="ECO:0007669"/>
    <property type="project" value="InterPro"/>
</dbReference>
<evidence type="ECO:0000256" key="23">
    <source>
        <dbReference type="ARBA" id="ARBA00049399"/>
    </source>
</evidence>
<evidence type="ECO:0000256" key="21">
    <source>
        <dbReference type="ARBA" id="ARBA00048119"/>
    </source>
</evidence>
<dbReference type="InterPro" id="IPR039020">
    <property type="entry name" value="PaxB-like"/>
</dbReference>
<dbReference type="Pfam" id="PF25129">
    <property type="entry name" value="Pyr4-TMTC"/>
    <property type="match status" value="1"/>
</dbReference>
<dbReference type="PANTHER" id="PTHR12001:SF70">
    <property type="entry name" value="PYROPHOSPHATE SYNTHETASE ATMG, PUTATIVE (AFU_ORTHOLOGUE AFUA_8G02400)-RELATED"/>
    <property type="match status" value="1"/>
</dbReference>
<accession>A0A9P8M247</accession>
<dbReference type="SUPFAM" id="SSF48576">
    <property type="entry name" value="Terpenoid synthases"/>
    <property type="match status" value="1"/>
</dbReference>
<comment type="catalytic activity">
    <reaction evidence="21">
        <text>isopentenyl diphosphate + (2E,6E)-farnesyl diphosphate = (2E,6E,10E)-geranylgeranyl diphosphate + diphosphate</text>
        <dbReference type="Rhea" id="RHEA:17653"/>
        <dbReference type="ChEBI" id="CHEBI:33019"/>
        <dbReference type="ChEBI" id="CHEBI:58756"/>
        <dbReference type="ChEBI" id="CHEBI:128769"/>
        <dbReference type="ChEBI" id="CHEBI:175763"/>
        <dbReference type="EC" id="2.5.1.29"/>
    </reaction>
</comment>
<evidence type="ECO:0000256" key="12">
    <source>
        <dbReference type="ARBA" id="ARBA00022842"/>
    </source>
</evidence>
<comment type="subcellular location">
    <subcellularLocation>
        <location evidence="2">Membrane</location>
        <topology evidence="2">Multi-pass membrane protein</topology>
    </subcellularLocation>
</comment>
<evidence type="ECO:0000256" key="19">
    <source>
        <dbReference type="ARBA" id="ARBA00032873"/>
    </source>
</evidence>
<reference evidence="26 27" key="1">
    <citation type="submission" date="2020-07" db="EMBL/GenBank/DDBJ databases">
        <title>Metarhizium humberi genome.</title>
        <authorList>
            <person name="Lysoe E."/>
        </authorList>
    </citation>
    <scope>NUCLEOTIDE SEQUENCE [LARGE SCALE GENOMIC DNA]</scope>
    <source>
        <strain evidence="26 27">ESALQ1638</strain>
    </source>
</reference>
<evidence type="ECO:0000256" key="20">
    <source>
        <dbReference type="ARBA" id="ARBA00033096"/>
    </source>
</evidence>
<comment type="similarity">
    <text evidence="4">Belongs to the FPP/GGPP synthase family.</text>
</comment>
<feature type="coiled-coil region" evidence="24">
    <location>
        <begin position="495"/>
        <end position="522"/>
    </location>
</feature>
<feature type="transmembrane region" description="Helical" evidence="25">
    <location>
        <begin position="52"/>
        <end position="71"/>
    </location>
</feature>
<evidence type="ECO:0000256" key="16">
    <source>
        <dbReference type="ARBA" id="ARBA00032380"/>
    </source>
</evidence>
<dbReference type="GO" id="GO:0043386">
    <property type="term" value="P:mycotoxin biosynthetic process"/>
    <property type="evidence" value="ECO:0007669"/>
    <property type="project" value="UniProtKB-ARBA"/>
</dbReference>
<dbReference type="GO" id="GO:0016020">
    <property type="term" value="C:membrane"/>
    <property type="evidence" value="ECO:0007669"/>
    <property type="project" value="UniProtKB-SubCell"/>
</dbReference>
<evidence type="ECO:0000256" key="4">
    <source>
        <dbReference type="ARBA" id="ARBA00006706"/>
    </source>
</evidence>
<dbReference type="PROSITE" id="PS00723">
    <property type="entry name" value="POLYPRENYL_SYNTHASE_1"/>
    <property type="match status" value="1"/>
</dbReference>
<feature type="transmembrane region" description="Helical" evidence="25">
    <location>
        <begin position="77"/>
        <end position="95"/>
    </location>
</feature>
<evidence type="ECO:0000256" key="10">
    <source>
        <dbReference type="ARBA" id="ARBA00022692"/>
    </source>
</evidence>
<proteinExistence type="inferred from homology"/>
<evidence type="ECO:0000256" key="11">
    <source>
        <dbReference type="ARBA" id="ARBA00022723"/>
    </source>
</evidence>
<sequence>MDGFNNAQAPSGYQEIQWLADTFVALMGLGWVVNYALMIWHSAKGETYSMALLPLCNNIGWELVYTLVYPSSNKVELAVFAAGVTLNVFIMATAARSARIEWSHSPLVADHAALILLLGTLVCFTGHVALALEIGPALAYSWGAVICQLALSIGGMCQLLQRNSTRGTSWTLWLSRFLGSCCTVGFAFLRWKYWPEVYGWLGSPLILWSLATFVLADSTYGAMTCWSQATPPHSNGNTTYLEDKVLTAPLDYLRESPGKDIRGGLTNAFNQFLCVPEEKVTVIKRIIDLLHNASLLIDDIQDSSKLRRGVPVAHSIFGIAQTINSANLAYFMAQKELDQLTNPRAYAIFTEELVNLHRGQGMELHWRDSLHCPTEQEYMRMIQNKTGGLFRLAIRLMQGESSSKRDFVPLVETLGALFQIRDDYQNLQSDVYSKNKGYCEDISEGKFSYPIIHSIRSRPGDLRLLNILKQRSEDPMVKEYAVEYIESTGSFVYSRQKIESLLQQAKAQLADLENGTNRGEKMRAILKMLALK</sequence>
<keyword evidence="14 25" id="KW-0472">Membrane</keyword>
<dbReference type="AlphaFoldDB" id="A0A9P8M247"/>
<comment type="similarity">
    <text evidence="5">Belongs to the paxB family.</text>
</comment>
<keyword evidence="27" id="KW-1185">Reference proteome</keyword>
<feature type="transmembrane region" description="Helical" evidence="25">
    <location>
        <begin position="107"/>
        <end position="132"/>
    </location>
</feature>
<name>A0A9P8M247_9HYPO</name>
<evidence type="ECO:0000256" key="7">
    <source>
        <dbReference type="ARBA" id="ARBA00012439"/>
    </source>
</evidence>
<organism evidence="26 27">
    <name type="scientific">Metarhizium humberi</name>
    <dbReference type="NCBI Taxonomy" id="2596975"/>
    <lineage>
        <taxon>Eukaryota</taxon>
        <taxon>Fungi</taxon>
        <taxon>Dikarya</taxon>
        <taxon>Ascomycota</taxon>
        <taxon>Pezizomycotina</taxon>
        <taxon>Sordariomycetes</taxon>
        <taxon>Hypocreomycetidae</taxon>
        <taxon>Hypocreales</taxon>
        <taxon>Clavicipitaceae</taxon>
        <taxon>Metarhizium</taxon>
    </lineage>
</organism>
<dbReference type="EC" id="2.5.1.1" evidence="8"/>
<dbReference type="GO" id="GO:0004337">
    <property type="term" value="F:(2E,6E)-farnesyl diphosphate synthase activity"/>
    <property type="evidence" value="ECO:0007669"/>
    <property type="project" value="UniProtKB-EC"/>
</dbReference>
<dbReference type="GO" id="GO:0004161">
    <property type="term" value="F:dimethylallyltranstransferase activity"/>
    <property type="evidence" value="ECO:0007669"/>
    <property type="project" value="UniProtKB-EC"/>
</dbReference>
<dbReference type="GO" id="GO:0046872">
    <property type="term" value="F:metal ion binding"/>
    <property type="evidence" value="ECO:0007669"/>
    <property type="project" value="UniProtKB-KW"/>
</dbReference>
<evidence type="ECO:0000256" key="5">
    <source>
        <dbReference type="ARBA" id="ARBA00006757"/>
    </source>
</evidence>
<keyword evidence="10 25" id="KW-0812">Transmembrane</keyword>
<evidence type="ECO:0000256" key="22">
    <source>
        <dbReference type="ARBA" id="ARBA00049291"/>
    </source>
</evidence>